<proteinExistence type="predicted"/>
<dbReference type="InterPro" id="IPR014752">
    <property type="entry name" value="Arrestin-like_C"/>
</dbReference>
<evidence type="ECO:0000313" key="2">
    <source>
        <dbReference type="EMBL" id="CAD7429360.1"/>
    </source>
</evidence>
<accession>A0A7R9E944</accession>
<feature type="region of interest" description="Disordered" evidence="1">
    <location>
        <begin position="137"/>
        <end position="173"/>
    </location>
</feature>
<feature type="compositionally biased region" description="Basic and acidic residues" evidence="1">
    <location>
        <begin position="43"/>
        <end position="54"/>
    </location>
</feature>
<evidence type="ECO:0000256" key="1">
    <source>
        <dbReference type="SAM" id="MobiDB-lite"/>
    </source>
</evidence>
<sequence>MAQQIKPNSHRGWIISNLSWTLREHGQRRIRLKDVSVRRAKRSEPEFAWRESGKPFKKSHTQLTQPRFEPRSPCSGSQAQHETHALSNYATEAGLLLFLAAMSRQRLNNMTSVADAPPCCSTDLVAELPFILMHPKPEEETLPPTARPSPSHAANKDNGDDMPVDANLIQLDT</sequence>
<reference evidence="2" key="1">
    <citation type="submission" date="2020-11" db="EMBL/GenBank/DDBJ databases">
        <authorList>
            <person name="Tran Van P."/>
        </authorList>
    </citation>
    <scope>NUCLEOTIDE SEQUENCE</scope>
</reference>
<feature type="region of interest" description="Disordered" evidence="1">
    <location>
        <begin position="43"/>
        <end position="80"/>
    </location>
</feature>
<dbReference type="EMBL" id="OB794052">
    <property type="protein sequence ID" value="CAD7429360.1"/>
    <property type="molecule type" value="Genomic_DNA"/>
</dbReference>
<organism evidence="2">
    <name type="scientific">Timema monikensis</name>
    <dbReference type="NCBI Taxonomy" id="170555"/>
    <lineage>
        <taxon>Eukaryota</taxon>
        <taxon>Metazoa</taxon>
        <taxon>Ecdysozoa</taxon>
        <taxon>Arthropoda</taxon>
        <taxon>Hexapoda</taxon>
        <taxon>Insecta</taxon>
        <taxon>Pterygota</taxon>
        <taxon>Neoptera</taxon>
        <taxon>Polyneoptera</taxon>
        <taxon>Phasmatodea</taxon>
        <taxon>Timematodea</taxon>
        <taxon>Timematoidea</taxon>
        <taxon>Timematidae</taxon>
        <taxon>Timema</taxon>
    </lineage>
</organism>
<protein>
    <submittedName>
        <fullName evidence="2">Uncharacterized protein</fullName>
    </submittedName>
</protein>
<name>A0A7R9E944_9NEOP</name>
<gene>
    <name evidence="2" type="ORF">TMSB3V08_LOCUS6138</name>
</gene>
<dbReference type="Gene3D" id="2.60.40.640">
    <property type="match status" value="1"/>
</dbReference>
<dbReference type="AlphaFoldDB" id="A0A7R9E944"/>